<protein>
    <submittedName>
        <fullName evidence="2">Uncharacterized protein</fullName>
    </submittedName>
</protein>
<feature type="compositionally biased region" description="Low complexity" evidence="1">
    <location>
        <begin position="40"/>
        <end position="56"/>
    </location>
</feature>
<name>A0A6M0RJT9_9CYAN</name>
<reference evidence="2 3" key="1">
    <citation type="journal article" date="2020" name="Microb. Ecol.">
        <title>Ecogenomics of the Marine Benthic Filamentous Cyanobacterium Adonisia.</title>
        <authorList>
            <person name="Walter J.M."/>
            <person name="Coutinho F.H."/>
            <person name="Leomil L."/>
            <person name="Hargreaves P.I."/>
            <person name="Campeao M.E."/>
            <person name="Vieira V.V."/>
            <person name="Silva B.S."/>
            <person name="Fistarol G.O."/>
            <person name="Salomon P.S."/>
            <person name="Sawabe T."/>
            <person name="Mino S."/>
            <person name="Hosokawa M."/>
            <person name="Miyashita H."/>
            <person name="Maruyama F."/>
            <person name="van Verk M.C."/>
            <person name="Dutilh B.E."/>
            <person name="Thompson C.C."/>
            <person name="Thompson F.L."/>
        </authorList>
    </citation>
    <scope>NUCLEOTIDE SEQUENCE [LARGE SCALE GENOMIC DNA]</scope>
    <source>
        <strain evidence="2 3">CCMR0081</strain>
    </source>
</reference>
<evidence type="ECO:0000313" key="3">
    <source>
        <dbReference type="Proteomes" id="UP000481033"/>
    </source>
</evidence>
<dbReference type="AlphaFoldDB" id="A0A6M0RJT9"/>
<keyword evidence="3" id="KW-1185">Reference proteome</keyword>
<evidence type="ECO:0000313" key="2">
    <source>
        <dbReference type="EMBL" id="NEZ56507.1"/>
    </source>
</evidence>
<sequence length="69" mass="7705">MRITIDKGFQPLIREVMAQIHTDDPRLALNHIISTWAASQHASHQPAASLPQAQAAEPNDEFSQLTDWS</sequence>
<dbReference type="Proteomes" id="UP000481033">
    <property type="component" value="Unassembled WGS sequence"/>
</dbReference>
<evidence type="ECO:0000256" key="1">
    <source>
        <dbReference type="SAM" id="MobiDB-lite"/>
    </source>
</evidence>
<accession>A0A6M0RJT9</accession>
<dbReference type="RefSeq" id="WP_163698517.1">
    <property type="nucleotide sequence ID" value="NZ_QXHD01000004.1"/>
</dbReference>
<dbReference type="EMBL" id="QXHD01000004">
    <property type="protein sequence ID" value="NEZ56507.1"/>
    <property type="molecule type" value="Genomic_DNA"/>
</dbReference>
<gene>
    <name evidence="2" type="ORF">DXZ20_12640</name>
</gene>
<comment type="caution">
    <text evidence="2">The sequence shown here is derived from an EMBL/GenBank/DDBJ whole genome shotgun (WGS) entry which is preliminary data.</text>
</comment>
<feature type="region of interest" description="Disordered" evidence="1">
    <location>
        <begin position="40"/>
        <end position="69"/>
    </location>
</feature>
<proteinExistence type="predicted"/>
<organism evidence="2 3">
    <name type="scientific">Adonisia turfae CCMR0081</name>
    <dbReference type="NCBI Taxonomy" id="2292702"/>
    <lineage>
        <taxon>Bacteria</taxon>
        <taxon>Bacillati</taxon>
        <taxon>Cyanobacteriota</taxon>
        <taxon>Adonisia</taxon>
        <taxon>Adonisia turfae</taxon>
    </lineage>
</organism>